<dbReference type="InterPro" id="IPR011051">
    <property type="entry name" value="RmlC_Cupin_sf"/>
</dbReference>
<feature type="domain" description="Cupin type-2" evidence="2">
    <location>
        <begin position="40"/>
        <end position="98"/>
    </location>
</feature>
<gene>
    <name evidence="3" type="ORF">WCD41_27795</name>
</gene>
<dbReference type="Gene3D" id="2.60.120.10">
    <property type="entry name" value="Jelly Rolls"/>
    <property type="match status" value="1"/>
</dbReference>
<dbReference type="Proteomes" id="UP001370100">
    <property type="component" value="Unassembled WGS sequence"/>
</dbReference>
<dbReference type="RefSeq" id="WP_337718492.1">
    <property type="nucleotide sequence ID" value="NZ_JBBEGL010000012.1"/>
</dbReference>
<proteinExistence type="predicted"/>
<evidence type="ECO:0000256" key="1">
    <source>
        <dbReference type="SAM" id="MobiDB-lite"/>
    </source>
</evidence>
<comment type="caution">
    <text evidence="3">The sequence shown here is derived from an EMBL/GenBank/DDBJ whole genome shotgun (WGS) entry which is preliminary data.</text>
</comment>
<dbReference type="SUPFAM" id="SSF51182">
    <property type="entry name" value="RmlC-like cupins"/>
    <property type="match status" value="1"/>
</dbReference>
<dbReference type="InterPro" id="IPR014710">
    <property type="entry name" value="RmlC-like_jellyroll"/>
</dbReference>
<sequence length="134" mass="14928">MELEPVSPTAKAPAERFTGDVYVDIFHTPKEPSRLLGSQVRFTPGARTNWHSHALGQLLRCTDGEGFVVNRDGTVIRMRPGDTVWTPPGEEHWHGATEGNLMCHYALLEGTGDGDGTTWLEPVTDDQYRQTHRS</sequence>
<dbReference type="InterPro" id="IPR013096">
    <property type="entry name" value="Cupin_2"/>
</dbReference>
<evidence type="ECO:0000313" key="4">
    <source>
        <dbReference type="Proteomes" id="UP001370100"/>
    </source>
</evidence>
<protein>
    <submittedName>
        <fullName evidence="3">Cupin domain-containing protein</fullName>
    </submittedName>
</protein>
<evidence type="ECO:0000259" key="2">
    <source>
        <dbReference type="Pfam" id="PF07883"/>
    </source>
</evidence>
<dbReference type="InterPro" id="IPR047263">
    <property type="entry name" value="HNL-like_cupin"/>
</dbReference>
<dbReference type="Pfam" id="PF07883">
    <property type="entry name" value="Cupin_2"/>
    <property type="match status" value="1"/>
</dbReference>
<evidence type="ECO:0000313" key="3">
    <source>
        <dbReference type="EMBL" id="MEJ2890292.1"/>
    </source>
</evidence>
<reference evidence="3 4" key="1">
    <citation type="submission" date="2024-03" db="EMBL/GenBank/DDBJ databases">
        <title>Actinomycetospora sp. OC33-EN06, a novel actinomycete isolated from wild orchid (Aerides multiflora).</title>
        <authorList>
            <person name="Suriyachadkun C."/>
        </authorList>
    </citation>
    <scope>NUCLEOTIDE SEQUENCE [LARGE SCALE GENOMIC DNA]</scope>
    <source>
        <strain evidence="3 4">OC33-EN06</strain>
    </source>
</reference>
<dbReference type="CDD" id="cd02233">
    <property type="entry name" value="cupin_HNL-like"/>
    <property type="match status" value="1"/>
</dbReference>
<dbReference type="EMBL" id="JBBEGL010000012">
    <property type="protein sequence ID" value="MEJ2890292.1"/>
    <property type="molecule type" value="Genomic_DNA"/>
</dbReference>
<name>A0ABU8ND23_9PSEU</name>
<feature type="region of interest" description="Disordered" evidence="1">
    <location>
        <begin position="115"/>
        <end position="134"/>
    </location>
</feature>
<keyword evidence="4" id="KW-1185">Reference proteome</keyword>
<dbReference type="PANTHER" id="PTHR43698">
    <property type="entry name" value="RIBD C-TERMINAL DOMAIN CONTAINING PROTEIN"/>
    <property type="match status" value="1"/>
</dbReference>
<dbReference type="PANTHER" id="PTHR43698:SF1">
    <property type="entry name" value="BLL4564 PROTEIN"/>
    <property type="match status" value="1"/>
</dbReference>
<organism evidence="3 4">
    <name type="scientific">Actinomycetospora aeridis</name>
    <dbReference type="NCBI Taxonomy" id="3129231"/>
    <lineage>
        <taxon>Bacteria</taxon>
        <taxon>Bacillati</taxon>
        <taxon>Actinomycetota</taxon>
        <taxon>Actinomycetes</taxon>
        <taxon>Pseudonocardiales</taxon>
        <taxon>Pseudonocardiaceae</taxon>
        <taxon>Actinomycetospora</taxon>
    </lineage>
</organism>
<accession>A0ABU8ND23</accession>